<dbReference type="Gene3D" id="3.90.1300.10">
    <property type="entry name" value="Amidase signature (AS) domain"/>
    <property type="match status" value="1"/>
</dbReference>
<dbReference type="SUPFAM" id="SSF75304">
    <property type="entry name" value="Amidase signature (AS) enzymes"/>
    <property type="match status" value="1"/>
</dbReference>
<name>A0ABR7L175_9PSEU</name>
<dbReference type="GO" id="GO:0004040">
    <property type="term" value="F:amidase activity"/>
    <property type="evidence" value="ECO:0007669"/>
    <property type="project" value="UniProtKB-EC"/>
</dbReference>
<dbReference type="RefSeq" id="WP_187218200.1">
    <property type="nucleotide sequence ID" value="NZ_JABVED010000001.1"/>
</dbReference>
<evidence type="ECO:0000256" key="1">
    <source>
        <dbReference type="ARBA" id="ARBA00009199"/>
    </source>
</evidence>
<keyword evidence="3" id="KW-0378">Hydrolase</keyword>
<dbReference type="InterPro" id="IPR036928">
    <property type="entry name" value="AS_sf"/>
</dbReference>
<dbReference type="InterPro" id="IPR023631">
    <property type="entry name" value="Amidase_dom"/>
</dbReference>
<dbReference type="PROSITE" id="PS00571">
    <property type="entry name" value="AMIDASES"/>
    <property type="match status" value="1"/>
</dbReference>
<proteinExistence type="inferred from homology"/>
<dbReference type="Proteomes" id="UP000734823">
    <property type="component" value="Unassembled WGS sequence"/>
</dbReference>
<reference evidence="3 4" key="1">
    <citation type="submission" date="2020-06" db="EMBL/GenBank/DDBJ databases">
        <title>Actinokineospora xiongansis sp. nov., isolated from soil of Baiyangdian.</title>
        <authorList>
            <person name="Zhang X."/>
        </authorList>
    </citation>
    <scope>NUCLEOTIDE SEQUENCE [LARGE SCALE GENOMIC DNA]</scope>
    <source>
        <strain evidence="3 4">HBU206404</strain>
    </source>
</reference>
<keyword evidence="4" id="KW-1185">Reference proteome</keyword>
<sequence>MTTPPPSRPTPVHAFADDALGDHDAVALARLVRDGAVSAQELADAAITRARRVEPLLNAIACQPATPRVAPDRAGALYGVPTFVKDNTDLRGLPTNHGSEAYTASPAKKDGSYATQYLSTGLTVVGKSRLPEFGLNATTEYMTGEPTRNPWHSGHSVGASSGGSAALVASGVVPIAHANDGGGSIRIPAACAGLVGLKPTRHRHVDGEQARRLPINMVSEGVLTRSVRDTAAFLAAAEDHWRNPSLPPIGLVHGPAQRRLRIGLVLDPLNGTLDDHTRATVEHTARLLEKAGHTVEPIGLPVTDQFAADFLQYWGLLAQLAVDTGKLTFNRTFDRHRVDGLTRGLRGHHRANLRRTPGALRRLRRIPSAYAELFARHELVLSPVLAHTTPPLGHISPTVDFDELLDRLTSYVAYTPLNNIAGTPAISLPMGMTPQGLPIGVHLSAAHGDERTLLEVAYALEAEQPFAKIHTGG</sequence>
<gene>
    <name evidence="3" type="ORF">GPZ80_03130</name>
</gene>
<comment type="caution">
    <text evidence="3">The sequence shown here is derived from an EMBL/GenBank/DDBJ whole genome shotgun (WGS) entry which is preliminary data.</text>
</comment>
<protein>
    <submittedName>
        <fullName evidence="3">Amidase</fullName>
        <ecNumber evidence="3">3.5.1.4</ecNumber>
    </submittedName>
</protein>
<accession>A0ABR7L175</accession>
<dbReference type="EMBL" id="JABVED010000001">
    <property type="protein sequence ID" value="MBC6446166.1"/>
    <property type="molecule type" value="Genomic_DNA"/>
</dbReference>
<dbReference type="Pfam" id="PF01425">
    <property type="entry name" value="Amidase"/>
    <property type="match status" value="1"/>
</dbReference>
<comment type="similarity">
    <text evidence="1">Belongs to the amidase family.</text>
</comment>
<organism evidence="3 4">
    <name type="scientific">Actinokineospora xionganensis</name>
    <dbReference type="NCBI Taxonomy" id="2684470"/>
    <lineage>
        <taxon>Bacteria</taxon>
        <taxon>Bacillati</taxon>
        <taxon>Actinomycetota</taxon>
        <taxon>Actinomycetes</taxon>
        <taxon>Pseudonocardiales</taxon>
        <taxon>Pseudonocardiaceae</taxon>
        <taxon>Actinokineospora</taxon>
    </lineage>
</organism>
<evidence type="ECO:0000313" key="3">
    <source>
        <dbReference type="EMBL" id="MBC6446166.1"/>
    </source>
</evidence>
<dbReference type="PANTHER" id="PTHR11895:SF7">
    <property type="entry name" value="GLUTAMYL-TRNA(GLN) AMIDOTRANSFERASE SUBUNIT A, MITOCHONDRIAL"/>
    <property type="match status" value="1"/>
</dbReference>
<dbReference type="InterPro" id="IPR020556">
    <property type="entry name" value="Amidase_CS"/>
</dbReference>
<dbReference type="PANTHER" id="PTHR11895">
    <property type="entry name" value="TRANSAMIDASE"/>
    <property type="match status" value="1"/>
</dbReference>
<evidence type="ECO:0000259" key="2">
    <source>
        <dbReference type="Pfam" id="PF01425"/>
    </source>
</evidence>
<evidence type="ECO:0000313" key="4">
    <source>
        <dbReference type="Proteomes" id="UP000734823"/>
    </source>
</evidence>
<dbReference type="NCBIfam" id="NF005899">
    <property type="entry name" value="PRK07869.1"/>
    <property type="match status" value="1"/>
</dbReference>
<dbReference type="EC" id="3.5.1.4" evidence="3"/>
<feature type="domain" description="Amidase" evidence="2">
    <location>
        <begin position="72"/>
        <end position="454"/>
    </location>
</feature>
<dbReference type="InterPro" id="IPR000120">
    <property type="entry name" value="Amidase"/>
</dbReference>